<feature type="region of interest" description="Disordered" evidence="1">
    <location>
        <begin position="36"/>
        <end position="56"/>
    </location>
</feature>
<dbReference type="RefSeq" id="WP_109903045.1">
    <property type="nucleotide sequence ID" value="NZ_QGLE01000002.1"/>
</dbReference>
<keyword evidence="3" id="KW-1185">Reference proteome</keyword>
<dbReference type="OrthoDB" id="8248643at2"/>
<dbReference type="GO" id="GO:0004623">
    <property type="term" value="F:phospholipase A2 activity"/>
    <property type="evidence" value="ECO:0007669"/>
    <property type="project" value="InterPro"/>
</dbReference>
<evidence type="ECO:0000313" key="2">
    <source>
        <dbReference type="EMBL" id="PWR25019.1"/>
    </source>
</evidence>
<dbReference type="InterPro" id="IPR036444">
    <property type="entry name" value="PLipase_A2_dom_sf"/>
</dbReference>
<sequence>MATAVIGGAVILTLVAGLIFAEPLALSGAGIIMSTAKPPDVREPPQTSGDRPYSSDDVQVIGGRGEGIDCSVPWLASALVLPPGAKGQPLVLEMRQACVTHDYCYRHGAATYDYTQADCDRALLDQALKQCVFIVSKEEVDNQGPEWQACLNRARLMSLGVTFGGSGAFRTAELPPDRGPHEVGSSYFDYDPYPLKSASYHIYRIADAPADGPTPKALYDFWVRPSGMIVDIYSLSATGPLGKARVSYELDGNPNFLTTAPLVMRAGNGEDWLIWWRRETLLSTKGQLVGIAPGRATTADWACLGGRRPQADCRKVRAPLLDLKVGYSDLTEADPNLSELLPVPGVFADGDVLRFMARPQHGCNAGGNALCFALFDIDLKHTFGVQRQDQLIARDSFSKAEEDVSKFNEELRYGNFVAMPIASQWPGAAKPSLMWFRSAKDFKHETILRRLAVVPRSDGHGLTGGTEGYLRLKGFTQGHDPAFLLGRHTDHPVMAAFVTKDSDFHLDRWPLPAPEAVDRDKGILVEPLDDAAIFSGLDASWLIRPPVVVTERGESTIYFSRVTWPDEGPGLTLEWSFWRVGSGGMPVRLGCGRMSERAESESAAGQAPLTASETQNIASGPFMVVDLDGDGTREFVVPYRRDGGGLGAVIHSMGGGLR</sequence>
<organism evidence="2 3">
    <name type="scientific">Zavarzinia aquatilis</name>
    <dbReference type="NCBI Taxonomy" id="2211142"/>
    <lineage>
        <taxon>Bacteria</taxon>
        <taxon>Pseudomonadati</taxon>
        <taxon>Pseudomonadota</taxon>
        <taxon>Alphaproteobacteria</taxon>
        <taxon>Rhodospirillales</taxon>
        <taxon>Zavarziniaceae</taxon>
        <taxon>Zavarzinia</taxon>
    </lineage>
</organism>
<dbReference type="GO" id="GO:0006644">
    <property type="term" value="P:phospholipid metabolic process"/>
    <property type="evidence" value="ECO:0007669"/>
    <property type="project" value="InterPro"/>
</dbReference>
<proteinExistence type="predicted"/>
<name>A0A317EDM0_9PROT</name>
<reference evidence="2 3" key="1">
    <citation type="submission" date="2018-05" db="EMBL/GenBank/DDBJ databases">
        <title>Zavarzinia sp. HR-AS.</title>
        <authorList>
            <person name="Lee Y."/>
            <person name="Jeon C.O."/>
        </authorList>
    </citation>
    <scope>NUCLEOTIDE SEQUENCE [LARGE SCALE GENOMIC DNA]</scope>
    <source>
        <strain evidence="2 3">HR-AS</strain>
    </source>
</reference>
<dbReference type="EMBL" id="QGLE01000002">
    <property type="protein sequence ID" value="PWR25019.1"/>
    <property type="molecule type" value="Genomic_DNA"/>
</dbReference>
<dbReference type="Gene3D" id="1.20.90.10">
    <property type="entry name" value="Phospholipase A2 domain"/>
    <property type="match status" value="1"/>
</dbReference>
<protein>
    <submittedName>
        <fullName evidence="2">Uncharacterized protein</fullName>
    </submittedName>
</protein>
<dbReference type="GO" id="GO:0050482">
    <property type="term" value="P:arachidonate secretion"/>
    <property type="evidence" value="ECO:0007669"/>
    <property type="project" value="InterPro"/>
</dbReference>
<dbReference type="Proteomes" id="UP000245461">
    <property type="component" value="Unassembled WGS sequence"/>
</dbReference>
<accession>A0A317EDM0</accession>
<evidence type="ECO:0000256" key="1">
    <source>
        <dbReference type="SAM" id="MobiDB-lite"/>
    </source>
</evidence>
<dbReference type="AlphaFoldDB" id="A0A317EDM0"/>
<dbReference type="SUPFAM" id="SSF48619">
    <property type="entry name" value="Phospholipase A2, PLA2"/>
    <property type="match status" value="1"/>
</dbReference>
<gene>
    <name evidence="2" type="ORF">DKG74_04425</name>
</gene>
<comment type="caution">
    <text evidence="2">The sequence shown here is derived from an EMBL/GenBank/DDBJ whole genome shotgun (WGS) entry which is preliminary data.</text>
</comment>
<evidence type="ECO:0000313" key="3">
    <source>
        <dbReference type="Proteomes" id="UP000245461"/>
    </source>
</evidence>